<keyword evidence="1" id="KW-0472">Membrane</keyword>
<feature type="transmembrane region" description="Helical" evidence="1">
    <location>
        <begin position="17"/>
        <end position="35"/>
    </location>
</feature>
<protein>
    <recommendedName>
        <fullName evidence="4">Cell division protein FtsB</fullName>
    </recommendedName>
</protein>
<reference evidence="2 3" key="1">
    <citation type="journal article" date="2016" name="Nat. Commun.">
        <title>Thousands of microbial genomes shed light on interconnected biogeochemical processes in an aquifer system.</title>
        <authorList>
            <person name="Anantharaman K."/>
            <person name="Brown C.T."/>
            <person name="Hug L.A."/>
            <person name="Sharon I."/>
            <person name="Castelle C.J."/>
            <person name="Probst A.J."/>
            <person name="Thomas B.C."/>
            <person name="Singh A."/>
            <person name="Wilkins M.J."/>
            <person name="Karaoz U."/>
            <person name="Brodie E.L."/>
            <person name="Williams K.H."/>
            <person name="Hubbard S.S."/>
            <person name="Banfield J.F."/>
        </authorList>
    </citation>
    <scope>NUCLEOTIDE SEQUENCE [LARGE SCALE GENOMIC DNA]</scope>
</reference>
<evidence type="ECO:0000256" key="1">
    <source>
        <dbReference type="SAM" id="Phobius"/>
    </source>
</evidence>
<dbReference type="EMBL" id="MFNF01000001">
    <property type="protein sequence ID" value="OGH04616.1"/>
    <property type="molecule type" value="Genomic_DNA"/>
</dbReference>
<gene>
    <name evidence="2" type="ORF">A2557_06390</name>
</gene>
<dbReference type="Proteomes" id="UP000177583">
    <property type="component" value="Unassembled WGS sequence"/>
</dbReference>
<keyword evidence="1" id="KW-0812">Transmembrane</keyword>
<dbReference type="AlphaFoldDB" id="A0A1F6H2Q5"/>
<organism evidence="2 3">
    <name type="scientific">Candidatus Lambdaproteobacteria bacterium RIFOXYD2_FULL_56_26</name>
    <dbReference type="NCBI Taxonomy" id="1817773"/>
    <lineage>
        <taxon>Bacteria</taxon>
        <taxon>Pseudomonadati</taxon>
        <taxon>Pseudomonadota</taxon>
        <taxon>Candidatus Lambdaproteobacteria</taxon>
    </lineage>
</organism>
<evidence type="ECO:0000313" key="2">
    <source>
        <dbReference type="EMBL" id="OGH04616.1"/>
    </source>
</evidence>
<accession>A0A1F6H2Q5</accession>
<evidence type="ECO:0008006" key="4">
    <source>
        <dbReference type="Google" id="ProtNLM"/>
    </source>
</evidence>
<evidence type="ECO:0000313" key="3">
    <source>
        <dbReference type="Proteomes" id="UP000177583"/>
    </source>
</evidence>
<comment type="caution">
    <text evidence="2">The sequence shown here is derived from an EMBL/GenBank/DDBJ whole genome shotgun (WGS) entry which is preliminary data.</text>
</comment>
<sequence>MAFELRKKKLPFTDKKVIQGLLALLILVVVVLSLVGDKGWLERGKINGQEKELKAEISALKKEKLEWYGKIASLRNNRTYVETYSREQLGWIKKDEYLLLPPKEEMPRFEYLPEVGEAPPETTE</sequence>
<proteinExistence type="predicted"/>
<dbReference type="Pfam" id="PF04977">
    <property type="entry name" value="DivIC"/>
    <property type="match status" value="1"/>
</dbReference>
<keyword evidence="1" id="KW-1133">Transmembrane helix</keyword>
<dbReference type="InterPro" id="IPR007060">
    <property type="entry name" value="FtsL/DivIC"/>
</dbReference>
<name>A0A1F6H2Q5_9PROT</name>